<dbReference type="EMBL" id="CAMPGE010020796">
    <property type="protein sequence ID" value="CAI2378996.1"/>
    <property type="molecule type" value="Genomic_DNA"/>
</dbReference>
<dbReference type="Proteomes" id="UP001295684">
    <property type="component" value="Unassembled WGS sequence"/>
</dbReference>
<keyword evidence="3" id="KW-0645">Protease</keyword>
<keyword evidence="6 8" id="KW-1133">Transmembrane helix</keyword>
<evidence type="ECO:0000256" key="7">
    <source>
        <dbReference type="ARBA" id="ARBA00023136"/>
    </source>
</evidence>
<keyword evidence="7 8" id="KW-0472">Membrane</keyword>
<dbReference type="InterPro" id="IPR022764">
    <property type="entry name" value="Peptidase_S54_rhomboid_dom"/>
</dbReference>
<comment type="similarity">
    <text evidence="2">Belongs to the peptidase S54 family.</text>
</comment>
<sequence>MSSEISYEEFIKARDLYKHKKPADPIDVVKEFFSEEEVVTKILLAVNIVFYVVEAVGFKDTALYDMNLYKVASRKEYYRIITYTFSHADYNHLFGNMVFLLLLSPTLERHHGSKKYGIVICLLVLVQGLVFCLLTYIMTFLPAYGGSDYYYSYCVIGFSGINYAFILFWSYVGKSNHYFWKYCRLLIVAAIWIHCIMDNLEGGNISVLGHFGGALSAMIIRFLFFTSVERLFGSGRMNFWTYISR</sequence>
<comment type="subcellular location">
    <subcellularLocation>
        <location evidence="1">Membrane</location>
        <topology evidence="1">Multi-pass membrane protein</topology>
    </subcellularLocation>
</comment>
<name>A0AAD2D3U8_EUPCR</name>
<dbReference type="SUPFAM" id="SSF144091">
    <property type="entry name" value="Rhomboid-like"/>
    <property type="match status" value="1"/>
</dbReference>
<reference evidence="10" key="1">
    <citation type="submission" date="2023-07" db="EMBL/GenBank/DDBJ databases">
        <authorList>
            <consortium name="AG Swart"/>
            <person name="Singh M."/>
            <person name="Singh A."/>
            <person name="Seah K."/>
            <person name="Emmerich C."/>
        </authorList>
    </citation>
    <scope>NUCLEOTIDE SEQUENCE</scope>
    <source>
        <strain evidence="10">DP1</strain>
    </source>
</reference>
<evidence type="ECO:0000256" key="2">
    <source>
        <dbReference type="ARBA" id="ARBA00009045"/>
    </source>
</evidence>
<dbReference type="InterPro" id="IPR035952">
    <property type="entry name" value="Rhomboid-like_sf"/>
</dbReference>
<evidence type="ECO:0000256" key="1">
    <source>
        <dbReference type="ARBA" id="ARBA00004141"/>
    </source>
</evidence>
<feature type="transmembrane region" description="Helical" evidence="8">
    <location>
        <begin position="116"/>
        <end position="138"/>
    </location>
</feature>
<feature type="domain" description="Peptidase S54 rhomboid" evidence="9">
    <location>
        <begin position="75"/>
        <end position="225"/>
    </location>
</feature>
<dbReference type="GO" id="GO:0006508">
    <property type="term" value="P:proteolysis"/>
    <property type="evidence" value="ECO:0007669"/>
    <property type="project" value="UniProtKB-KW"/>
</dbReference>
<evidence type="ECO:0000256" key="6">
    <source>
        <dbReference type="ARBA" id="ARBA00022989"/>
    </source>
</evidence>
<protein>
    <recommendedName>
        <fullName evidence="9">Peptidase S54 rhomboid domain-containing protein</fullName>
    </recommendedName>
</protein>
<evidence type="ECO:0000313" key="10">
    <source>
        <dbReference type="EMBL" id="CAI2378996.1"/>
    </source>
</evidence>
<dbReference type="PANTHER" id="PTHR43066:SF1">
    <property type="entry name" value="RHOMBOID PROTEIN 2"/>
    <property type="match status" value="1"/>
</dbReference>
<evidence type="ECO:0000313" key="11">
    <source>
        <dbReference type="Proteomes" id="UP001295684"/>
    </source>
</evidence>
<evidence type="ECO:0000256" key="5">
    <source>
        <dbReference type="ARBA" id="ARBA00022801"/>
    </source>
</evidence>
<evidence type="ECO:0000256" key="3">
    <source>
        <dbReference type="ARBA" id="ARBA00022670"/>
    </source>
</evidence>
<feature type="transmembrane region" description="Helical" evidence="8">
    <location>
        <begin position="150"/>
        <end position="172"/>
    </location>
</feature>
<evidence type="ECO:0000256" key="8">
    <source>
        <dbReference type="SAM" id="Phobius"/>
    </source>
</evidence>
<dbReference type="GO" id="GO:0004252">
    <property type="term" value="F:serine-type endopeptidase activity"/>
    <property type="evidence" value="ECO:0007669"/>
    <property type="project" value="InterPro"/>
</dbReference>
<dbReference type="AlphaFoldDB" id="A0AAD2D3U8"/>
<proteinExistence type="inferred from homology"/>
<feature type="transmembrane region" description="Helical" evidence="8">
    <location>
        <begin position="203"/>
        <end position="224"/>
    </location>
</feature>
<dbReference type="GO" id="GO:0016020">
    <property type="term" value="C:membrane"/>
    <property type="evidence" value="ECO:0007669"/>
    <property type="project" value="UniProtKB-SubCell"/>
</dbReference>
<keyword evidence="4 8" id="KW-0812">Transmembrane</keyword>
<evidence type="ECO:0000259" key="9">
    <source>
        <dbReference type="Pfam" id="PF01694"/>
    </source>
</evidence>
<gene>
    <name evidence="10" type="ORF">ECRASSUSDP1_LOCUS20401</name>
</gene>
<comment type="caution">
    <text evidence="10">The sequence shown here is derived from an EMBL/GenBank/DDBJ whole genome shotgun (WGS) entry which is preliminary data.</text>
</comment>
<evidence type="ECO:0000256" key="4">
    <source>
        <dbReference type="ARBA" id="ARBA00022692"/>
    </source>
</evidence>
<feature type="transmembrane region" description="Helical" evidence="8">
    <location>
        <begin position="179"/>
        <end position="197"/>
    </location>
</feature>
<organism evidence="10 11">
    <name type="scientific">Euplotes crassus</name>
    <dbReference type="NCBI Taxonomy" id="5936"/>
    <lineage>
        <taxon>Eukaryota</taxon>
        <taxon>Sar</taxon>
        <taxon>Alveolata</taxon>
        <taxon>Ciliophora</taxon>
        <taxon>Intramacronucleata</taxon>
        <taxon>Spirotrichea</taxon>
        <taxon>Hypotrichia</taxon>
        <taxon>Euplotida</taxon>
        <taxon>Euplotidae</taxon>
        <taxon>Moneuplotes</taxon>
    </lineage>
</organism>
<keyword evidence="11" id="KW-1185">Reference proteome</keyword>
<keyword evidence="5" id="KW-0378">Hydrolase</keyword>
<dbReference type="Pfam" id="PF01694">
    <property type="entry name" value="Rhomboid"/>
    <property type="match status" value="1"/>
</dbReference>
<dbReference type="PANTHER" id="PTHR43066">
    <property type="entry name" value="RHOMBOID-RELATED PROTEIN"/>
    <property type="match status" value="1"/>
</dbReference>
<dbReference type="Gene3D" id="1.20.1540.10">
    <property type="entry name" value="Rhomboid-like"/>
    <property type="match status" value="1"/>
</dbReference>
<accession>A0AAD2D3U8</accession>